<evidence type="ECO:0000256" key="1">
    <source>
        <dbReference type="ARBA" id="ARBA00023002"/>
    </source>
</evidence>
<dbReference type="GO" id="GO:0010133">
    <property type="term" value="P:L-proline catabolic process to L-glutamate"/>
    <property type="evidence" value="ECO:0007669"/>
    <property type="project" value="InterPro"/>
</dbReference>
<feature type="domain" description="Proline utilization A N-terminal" evidence="8">
    <location>
        <begin position="24"/>
        <end position="135"/>
    </location>
</feature>
<dbReference type="Pfam" id="PF00171">
    <property type="entry name" value="Aldedh"/>
    <property type="match status" value="1"/>
</dbReference>
<dbReference type="InterPro" id="IPR050485">
    <property type="entry name" value="Proline_metab_enzyme"/>
</dbReference>
<dbReference type="InterPro" id="IPR016163">
    <property type="entry name" value="Ald_DH_C"/>
</dbReference>
<dbReference type="InterPro" id="IPR005932">
    <property type="entry name" value="RocA"/>
</dbReference>
<dbReference type="SUPFAM" id="SSF51730">
    <property type="entry name" value="FAD-linked oxidoreductase"/>
    <property type="match status" value="1"/>
</dbReference>
<dbReference type="Gene3D" id="3.20.20.220">
    <property type="match status" value="1"/>
</dbReference>
<dbReference type="PROSITE" id="PS00687">
    <property type="entry name" value="ALDEHYDE_DEHYDR_GLU"/>
    <property type="match status" value="1"/>
</dbReference>
<dbReference type="Pfam" id="PF18083">
    <property type="entry name" value="PutA_N"/>
    <property type="match status" value="1"/>
</dbReference>
<dbReference type="SUPFAM" id="SSF53720">
    <property type="entry name" value="ALDH-like"/>
    <property type="match status" value="1"/>
</dbReference>
<dbReference type="InterPro" id="IPR029510">
    <property type="entry name" value="Ald_DH_CS_GLU"/>
</dbReference>
<keyword evidence="2" id="KW-0520">NAD</keyword>
<keyword evidence="1 5" id="KW-0560">Oxidoreductase</keyword>
<name>A0A0K2GCA8_NITMO</name>
<evidence type="ECO:0000313" key="9">
    <source>
        <dbReference type="EMBL" id="ALA58484.1"/>
    </source>
</evidence>
<dbReference type="Gene3D" id="3.40.605.10">
    <property type="entry name" value="Aldehyde Dehydrogenase, Chain A, domain 1"/>
    <property type="match status" value="1"/>
</dbReference>
<dbReference type="PATRIC" id="fig|42253.5.peg.2039"/>
<dbReference type="EMBL" id="CP011801">
    <property type="protein sequence ID" value="ALA58484.1"/>
    <property type="molecule type" value="Genomic_DNA"/>
</dbReference>
<dbReference type="Gene3D" id="3.40.309.10">
    <property type="entry name" value="Aldehyde Dehydrogenase, Chain A, domain 2"/>
    <property type="match status" value="1"/>
</dbReference>
<dbReference type="Proteomes" id="UP000069205">
    <property type="component" value="Chromosome"/>
</dbReference>
<comment type="similarity">
    <text evidence="5">Belongs to the aldehyde dehydrogenase family.</text>
</comment>
<feature type="domain" description="Proline dehydrogenase" evidence="7">
    <location>
        <begin position="148"/>
        <end position="449"/>
    </location>
</feature>
<dbReference type="KEGG" id="nmv:NITMOv2_2067"/>
<dbReference type="AlphaFoldDB" id="A0A0K2GCA8"/>
<sequence>MCDARSAVYTEARRLMTTSPASLEPAILRIGQQLAQLSAGLSPTLFDGRWWSQSAIHLAMKDPVFKARLFHFIDALPAVADDARVVSLAEEYFGDLGHDLFGLQWGLRALAATGIGARLTGKSIRKQVEQMARTFIAGATVEEAVPVLAALWKEGRAWSVDLLGEATISEREADRYRDHCRHALALLGDAVRAWPGAGRLERDHLGDLPRVQLSLKISALTSRLDPIDPDGVYRAVAARLRPLVELAVALPAGLTFDMEQADTKDVLLSIFTRLFDEPPYRAFPFAGLALQAYHRDTERDIRHLLHWTKARGTPITVRLVKGAYWDSDTVRYRQAGWPVPLFEHKAETDANYERLVPLLFEEPQLIRPAFGTHNLRTLAAIEAAAEARQLPPDALEYQMIFGMAEPFQQAMVKLGRRVRLYTPVGQLLPGMAYLVRRLLENTSNESFLRKEYVESQPLSRLLAAPVVASPAVPAASAPAERSFVNEPHSDFARAEVRQAMSAAIAKVRSQLGGRWEPASTELALAGSWLESRNPARPNELVATVRGAAVDDVVRAVQMASERHEAWRRRSAAERADMLRSAATLMNERRFDIAAWEIAEVGKPWREADADVAEAIDFLRFYADEMERLAPPRRLGDRPGELNHRVYGSRGVAAVVAPWNFPFAIPTGMVAAALVTGNTVVFKPSERSSLLGRMITDIFFAAGVPPGVLTCLPGGPEIGQALVAHPQVATIAFTGSKAVGLRIIQEAARVAPGQPMVKRVLAEMGGKNAIIVDETADLDEAITGVITSFTGYAGQKCSACSRVIVHRAMYDPFIARLREAVMSLEIGDPMEPGTQVGPVIDARAQAGIERYIEIGRQEGTELVHCPVNRPGYFVGPTVFTDIRPHHRLAQEEIFGPVLSVMTAESFADALRIANGTEYALTGGVYARSPANLALAREQFDVGNLYVNRPITGAMVGRQPFGGHRFSGVGAKTGGEDYLAQFVVSRVVSENTLRRGFESAE</sequence>
<dbReference type="PIRSF" id="PIRSF000197">
    <property type="entry name" value="Bifunct_PutA"/>
    <property type="match status" value="1"/>
</dbReference>
<dbReference type="PANTHER" id="PTHR42862">
    <property type="entry name" value="DELTA-1-PYRROLINE-5-CARBOXYLATE DEHYDROGENASE 1, ISOFORM A-RELATED"/>
    <property type="match status" value="1"/>
</dbReference>
<evidence type="ECO:0000259" key="7">
    <source>
        <dbReference type="Pfam" id="PF01619"/>
    </source>
</evidence>
<reference evidence="9 10" key="1">
    <citation type="journal article" date="2015" name="Proc. Natl. Acad. Sci. U.S.A.">
        <title>Expanded metabolic versatility of ubiquitous nitrite-oxidizing bacteria from the genus Nitrospira.</title>
        <authorList>
            <person name="Koch H."/>
            <person name="Lucker S."/>
            <person name="Albertsen M."/>
            <person name="Kitzinger K."/>
            <person name="Herbold C."/>
            <person name="Spieck E."/>
            <person name="Nielsen P.H."/>
            <person name="Wagner M."/>
            <person name="Daims H."/>
        </authorList>
    </citation>
    <scope>NUCLEOTIDE SEQUENCE [LARGE SCALE GENOMIC DNA]</scope>
    <source>
        <strain evidence="9 10">NSP M-1</strain>
    </source>
</reference>
<evidence type="ECO:0000259" key="6">
    <source>
        <dbReference type="Pfam" id="PF00171"/>
    </source>
</evidence>
<dbReference type="GO" id="GO:0004657">
    <property type="term" value="F:proline dehydrogenase activity"/>
    <property type="evidence" value="ECO:0007669"/>
    <property type="project" value="InterPro"/>
</dbReference>
<feature type="active site" evidence="3 4">
    <location>
        <position position="762"/>
    </location>
</feature>
<dbReference type="InterPro" id="IPR002872">
    <property type="entry name" value="Proline_DH_dom"/>
</dbReference>
<dbReference type="GO" id="GO:0009898">
    <property type="term" value="C:cytoplasmic side of plasma membrane"/>
    <property type="evidence" value="ECO:0007669"/>
    <property type="project" value="TreeGrafter"/>
</dbReference>
<proteinExistence type="inferred from homology"/>
<accession>A0A0K2GCA8</accession>
<dbReference type="FunFam" id="3.40.309.10:FF:000005">
    <property type="entry name" value="1-pyrroline-5-carboxylate dehydrogenase 1"/>
    <property type="match status" value="1"/>
</dbReference>
<evidence type="ECO:0000256" key="3">
    <source>
        <dbReference type="PIRSR" id="PIRSR000197-1"/>
    </source>
</evidence>
<evidence type="ECO:0000259" key="8">
    <source>
        <dbReference type="Pfam" id="PF18083"/>
    </source>
</evidence>
<dbReference type="STRING" id="42253.NITMOv2_2067"/>
<feature type="active site" evidence="3">
    <location>
        <position position="796"/>
    </location>
</feature>
<dbReference type="InterPro" id="IPR025703">
    <property type="entry name" value="Bifunct_PutA"/>
</dbReference>
<evidence type="ECO:0000256" key="5">
    <source>
        <dbReference type="RuleBase" id="RU003345"/>
    </source>
</evidence>
<dbReference type="InterPro" id="IPR016161">
    <property type="entry name" value="Ald_DH/histidinol_DH"/>
</dbReference>
<dbReference type="EC" id="1.2.1.88" evidence="9"/>
<evidence type="ECO:0000256" key="4">
    <source>
        <dbReference type="PROSITE-ProRule" id="PRU10007"/>
    </source>
</evidence>
<organism evidence="9 10">
    <name type="scientific">Nitrospira moscoviensis</name>
    <dbReference type="NCBI Taxonomy" id="42253"/>
    <lineage>
        <taxon>Bacteria</taxon>
        <taxon>Pseudomonadati</taxon>
        <taxon>Nitrospirota</taxon>
        <taxon>Nitrospiria</taxon>
        <taxon>Nitrospirales</taxon>
        <taxon>Nitrospiraceae</taxon>
        <taxon>Nitrospira</taxon>
    </lineage>
</organism>
<dbReference type="GO" id="GO:0003700">
    <property type="term" value="F:DNA-binding transcription factor activity"/>
    <property type="evidence" value="ECO:0007669"/>
    <property type="project" value="InterPro"/>
</dbReference>
<dbReference type="GO" id="GO:0003842">
    <property type="term" value="F:L-glutamate gamma-semialdehyde dehydrogenase activity"/>
    <property type="evidence" value="ECO:0007669"/>
    <property type="project" value="UniProtKB-EC"/>
</dbReference>
<dbReference type="PANTHER" id="PTHR42862:SF1">
    <property type="entry name" value="DELTA-1-PYRROLINE-5-CARBOXYLATE DEHYDROGENASE 2, ISOFORM A-RELATED"/>
    <property type="match status" value="1"/>
</dbReference>
<evidence type="ECO:0000256" key="2">
    <source>
        <dbReference type="ARBA" id="ARBA00023027"/>
    </source>
</evidence>
<dbReference type="InterPro" id="IPR016162">
    <property type="entry name" value="Ald_DH_N"/>
</dbReference>
<protein>
    <submittedName>
        <fullName evidence="9">Bifunctional protein PutA</fullName>
        <ecNumber evidence="9">1.2.1.88</ecNumber>
    </submittedName>
</protein>
<evidence type="ECO:0000313" key="10">
    <source>
        <dbReference type="Proteomes" id="UP000069205"/>
    </source>
</evidence>
<feature type="domain" description="Aldehyde dehydrogenase" evidence="6">
    <location>
        <begin position="529"/>
        <end position="984"/>
    </location>
</feature>
<gene>
    <name evidence="9" type="primary">putA</name>
    <name evidence="9" type="ORF">NITMOv2_2067</name>
</gene>
<dbReference type="InterPro" id="IPR015590">
    <property type="entry name" value="Aldehyde_DH_dom"/>
</dbReference>
<dbReference type="CDD" id="cd07124">
    <property type="entry name" value="ALDH_PutA-P5CDH-RocA"/>
    <property type="match status" value="1"/>
</dbReference>
<dbReference type="InterPro" id="IPR029041">
    <property type="entry name" value="FAD-linked_oxidoreductase-like"/>
</dbReference>
<dbReference type="Pfam" id="PF01619">
    <property type="entry name" value="Pro_dh"/>
    <property type="match status" value="1"/>
</dbReference>
<keyword evidence="10" id="KW-1185">Reference proteome</keyword>
<dbReference type="InterPro" id="IPR041514">
    <property type="entry name" value="PutA_N"/>
</dbReference>